<dbReference type="VEuPathDB" id="VectorBase:GBRI038709"/>
<name>A0A1A9WZN1_9MUSC</name>
<protein>
    <submittedName>
        <fullName evidence="2">Uncharacterized protein</fullName>
    </submittedName>
</protein>
<feature type="compositionally biased region" description="Basic and acidic residues" evidence="1">
    <location>
        <begin position="192"/>
        <end position="224"/>
    </location>
</feature>
<dbReference type="EnsemblMetazoa" id="GBRI038709-RA">
    <property type="protein sequence ID" value="GBRI038709-PA"/>
    <property type="gene ID" value="GBRI038709"/>
</dbReference>
<dbReference type="Proteomes" id="UP000091820">
    <property type="component" value="Unassembled WGS sequence"/>
</dbReference>
<reference evidence="2" key="2">
    <citation type="submission" date="2020-05" db="UniProtKB">
        <authorList>
            <consortium name="EnsemblMetazoa"/>
        </authorList>
    </citation>
    <scope>IDENTIFICATION</scope>
    <source>
        <strain evidence="2">IAEA</strain>
    </source>
</reference>
<reference evidence="3" key="1">
    <citation type="submission" date="2014-03" db="EMBL/GenBank/DDBJ databases">
        <authorList>
            <person name="Aksoy S."/>
            <person name="Warren W."/>
            <person name="Wilson R.K."/>
        </authorList>
    </citation>
    <scope>NUCLEOTIDE SEQUENCE [LARGE SCALE GENOMIC DNA]</scope>
    <source>
        <strain evidence="3">IAEA</strain>
    </source>
</reference>
<evidence type="ECO:0000256" key="1">
    <source>
        <dbReference type="SAM" id="MobiDB-lite"/>
    </source>
</evidence>
<dbReference type="AlphaFoldDB" id="A0A1A9WZN1"/>
<proteinExistence type="predicted"/>
<feature type="compositionally biased region" description="Polar residues" evidence="1">
    <location>
        <begin position="168"/>
        <end position="189"/>
    </location>
</feature>
<keyword evidence="3" id="KW-1185">Reference proteome</keyword>
<evidence type="ECO:0000313" key="2">
    <source>
        <dbReference type="EnsemblMetazoa" id="GBRI038709-PA"/>
    </source>
</evidence>
<accession>A0A1A9WZN1</accession>
<sequence length="224" mass="25361">MPEVIFVTRNDGVYENFHKLLICFISANIPGDKRNDAEVINGHRPDDDFDDFKGVIDTGAGYPFLRPNPQAFSFNFGFYDTFEDILRRIKETLSAPGLYPNSDESSDEIVHHFKIDPSKINRTSTVKVVDGHKVEINDSQYNNNNSLFRVRVINIRPIDDDDEKVGETNGNVNTVTSGPDTIKNRSNVTSRGSEEESNERREPLEKKTADNEIHGNIDSNEVKL</sequence>
<organism evidence="2 3">
    <name type="scientific">Glossina brevipalpis</name>
    <dbReference type="NCBI Taxonomy" id="37001"/>
    <lineage>
        <taxon>Eukaryota</taxon>
        <taxon>Metazoa</taxon>
        <taxon>Ecdysozoa</taxon>
        <taxon>Arthropoda</taxon>
        <taxon>Hexapoda</taxon>
        <taxon>Insecta</taxon>
        <taxon>Pterygota</taxon>
        <taxon>Neoptera</taxon>
        <taxon>Endopterygota</taxon>
        <taxon>Diptera</taxon>
        <taxon>Brachycera</taxon>
        <taxon>Muscomorpha</taxon>
        <taxon>Hippoboscoidea</taxon>
        <taxon>Glossinidae</taxon>
        <taxon>Glossina</taxon>
    </lineage>
</organism>
<feature type="region of interest" description="Disordered" evidence="1">
    <location>
        <begin position="160"/>
        <end position="224"/>
    </location>
</feature>
<evidence type="ECO:0000313" key="3">
    <source>
        <dbReference type="Proteomes" id="UP000091820"/>
    </source>
</evidence>